<dbReference type="RefSeq" id="WP_092725294.1">
    <property type="nucleotide sequence ID" value="NZ_FNGW01000004.1"/>
</dbReference>
<dbReference type="SUPFAM" id="SSF158560">
    <property type="entry name" value="BH3980-like"/>
    <property type="match status" value="1"/>
</dbReference>
<name>A0A1G9NP97_9FIRM</name>
<evidence type="ECO:0008006" key="4">
    <source>
        <dbReference type="Google" id="ProtNLM"/>
    </source>
</evidence>
<evidence type="ECO:0000313" key="3">
    <source>
        <dbReference type="Proteomes" id="UP000199068"/>
    </source>
</evidence>
<dbReference type="AlphaFoldDB" id="A0A1G9NP97"/>
<protein>
    <recommendedName>
        <fullName evidence="4">DNA-binding ferritin-like protein (Dps family)</fullName>
    </recommendedName>
</protein>
<dbReference type="EMBL" id="FNGW01000004">
    <property type="protein sequence ID" value="SDL88184.1"/>
    <property type="molecule type" value="Genomic_DNA"/>
</dbReference>
<feature type="transmembrane region" description="Helical" evidence="1">
    <location>
        <begin position="137"/>
        <end position="157"/>
    </location>
</feature>
<dbReference type="Proteomes" id="UP000199068">
    <property type="component" value="Unassembled WGS sequence"/>
</dbReference>
<gene>
    <name evidence="2" type="ORF">SAMN04515677_10422</name>
</gene>
<feature type="transmembrane region" description="Helical" evidence="1">
    <location>
        <begin position="169"/>
        <end position="191"/>
    </location>
</feature>
<feature type="transmembrane region" description="Helical" evidence="1">
    <location>
        <begin position="203"/>
        <end position="225"/>
    </location>
</feature>
<keyword evidence="3" id="KW-1185">Reference proteome</keyword>
<evidence type="ECO:0000313" key="2">
    <source>
        <dbReference type="EMBL" id="SDL88184.1"/>
    </source>
</evidence>
<organism evidence="2 3">
    <name type="scientific">Romboutsia lituseburensis DSM 797</name>
    <dbReference type="NCBI Taxonomy" id="1121325"/>
    <lineage>
        <taxon>Bacteria</taxon>
        <taxon>Bacillati</taxon>
        <taxon>Bacillota</taxon>
        <taxon>Clostridia</taxon>
        <taxon>Peptostreptococcales</taxon>
        <taxon>Peptostreptococcaceae</taxon>
        <taxon>Romboutsia</taxon>
    </lineage>
</organism>
<evidence type="ECO:0000256" key="1">
    <source>
        <dbReference type="SAM" id="Phobius"/>
    </source>
</evidence>
<dbReference type="STRING" id="1121325.SAMN04515677_10422"/>
<keyword evidence="1" id="KW-1133">Transmembrane helix</keyword>
<keyword evidence="1" id="KW-0812">Transmembrane</keyword>
<keyword evidence="1" id="KW-0472">Membrane</keyword>
<dbReference type="Gene3D" id="1.10.1900.10">
    <property type="entry name" value="c-terminal domain of poly(a) binding protein"/>
    <property type="match status" value="1"/>
</dbReference>
<feature type="transmembrane region" description="Helical" evidence="1">
    <location>
        <begin position="96"/>
        <end position="117"/>
    </location>
</feature>
<proteinExistence type="predicted"/>
<reference evidence="2 3" key="1">
    <citation type="submission" date="2016-10" db="EMBL/GenBank/DDBJ databases">
        <authorList>
            <person name="de Groot N.N."/>
        </authorList>
    </citation>
    <scope>NUCLEOTIDE SEQUENCE [LARGE SCALE GENOMIC DNA]</scope>
    <source>
        <strain evidence="2 3">DSM 797</strain>
    </source>
</reference>
<accession>A0A1G9NP97</accession>
<sequence length="229" mass="26210">MTSIKKLLKINYENMMKIDDKYQDLVTDIVCYIRGELTQKDAEEAINDINEILLGAQERGEDIFTVVGDYEQFCKEIVESYKIVTKTYIFKKVLDYIPTILYSLIFFIAIDMVSSILEYGKSIFNNFWTLKYTLSLAPILNSVIAAIIAIIVIENVCKIPTTKTRNKKFDLLIIFAYIAITAILVVIGLFASKVEIVTLKNCSILIIISFIIVAIQLIKMIKFAIFDRK</sequence>